<dbReference type="AlphaFoldDB" id="A0A5S6Q9L2"/>
<evidence type="ECO:0000313" key="1">
    <source>
        <dbReference type="Proteomes" id="UP000046395"/>
    </source>
</evidence>
<name>A0A5S6Q9L2_TRIMR</name>
<keyword evidence="1" id="KW-1185">Reference proteome</keyword>
<sequence>MASSAGRIVANGWWWQIATPPLGSRRLLYLIFDNTVAARQHDCVALFCASIGDRQRLLLTWKQRRLSALHPIDQRLVVLPFGQSPKRLHVVIEDLVSSYVCSFIASRLSAPYHRLIVTVALASIVASIKCANKFINGGSGIPLFPKALAVIQFRFCSLRDPHLGVPIASVGQGRGGRRGNGKR</sequence>
<proteinExistence type="predicted"/>
<protein>
    <submittedName>
        <fullName evidence="2">Uncharacterized protein</fullName>
    </submittedName>
</protein>
<accession>A0A5S6Q9L2</accession>
<organism evidence="1 2">
    <name type="scientific">Trichuris muris</name>
    <name type="common">Mouse whipworm</name>
    <dbReference type="NCBI Taxonomy" id="70415"/>
    <lineage>
        <taxon>Eukaryota</taxon>
        <taxon>Metazoa</taxon>
        <taxon>Ecdysozoa</taxon>
        <taxon>Nematoda</taxon>
        <taxon>Enoplea</taxon>
        <taxon>Dorylaimia</taxon>
        <taxon>Trichinellida</taxon>
        <taxon>Trichuridae</taxon>
        <taxon>Trichuris</taxon>
    </lineage>
</organism>
<evidence type="ECO:0000313" key="2">
    <source>
        <dbReference type="WBParaSite" id="TMUE_1000004001.1"/>
    </source>
</evidence>
<dbReference type="Proteomes" id="UP000046395">
    <property type="component" value="Unassembled WGS sequence"/>
</dbReference>
<reference evidence="2" key="1">
    <citation type="submission" date="2019-12" db="UniProtKB">
        <authorList>
            <consortium name="WormBaseParasite"/>
        </authorList>
    </citation>
    <scope>IDENTIFICATION</scope>
</reference>
<dbReference type="WBParaSite" id="TMUE_1000004001.1">
    <property type="protein sequence ID" value="TMUE_1000004001.1"/>
    <property type="gene ID" value="WBGene00293520"/>
</dbReference>